<dbReference type="PROSITE" id="PS51186">
    <property type="entry name" value="GNAT"/>
    <property type="match status" value="1"/>
</dbReference>
<dbReference type="Proteomes" id="UP000720508">
    <property type="component" value="Unassembled WGS sequence"/>
</dbReference>
<feature type="domain" description="N-acetyltransferase" evidence="1">
    <location>
        <begin position="118"/>
        <end position="283"/>
    </location>
</feature>
<protein>
    <recommendedName>
        <fullName evidence="1">N-acetyltransferase domain-containing protein</fullName>
    </recommendedName>
</protein>
<evidence type="ECO:0000313" key="2">
    <source>
        <dbReference type="EMBL" id="MBU3862640.1"/>
    </source>
</evidence>
<gene>
    <name evidence="2" type="ORF">KN815_00445</name>
</gene>
<reference evidence="2 3" key="1">
    <citation type="submission" date="2021-06" db="EMBL/GenBank/DDBJ databases">
        <authorList>
            <person name="Pan X."/>
        </authorList>
    </citation>
    <scope>NUCLEOTIDE SEQUENCE [LARGE SCALE GENOMIC DNA]</scope>
    <source>
        <strain evidence="2 3">4503</strain>
    </source>
</reference>
<sequence length="293" mass="30868">MRRHQPAAVSEAFLEASAEAGTVVECGGHRCVAGSYLEPISGERQCLVEYADPALTTAAAATRLPPLLAELFPEAEIAVLRTPADVALPAPWTRYLSYVKRAVPVPRSAPDTAGGDGMTVTEPAEGDGERVTRWLAAAFLTAGDSQGGDCDAEAAAAQARAVLETPGSRFLIARSAGTAVGHATLLCDAYDEVSGEPYVELVDILIDPPHDVRTATAALVTAAGKLADGLGLPLIGHVVHPRHPDRRAEGQRVLDSLLRKGWEMHSGYWWAPLTGCHAEQDADRRSGAKAGVR</sequence>
<dbReference type="RefSeq" id="WP_216339023.1">
    <property type="nucleotide sequence ID" value="NZ_JAHLEM010000003.1"/>
</dbReference>
<name>A0ABS6C6X6_9ACTN</name>
<dbReference type="InterPro" id="IPR000182">
    <property type="entry name" value="GNAT_dom"/>
</dbReference>
<dbReference type="EMBL" id="JAHLEM010000003">
    <property type="protein sequence ID" value="MBU3862640.1"/>
    <property type="molecule type" value="Genomic_DNA"/>
</dbReference>
<evidence type="ECO:0000313" key="3">
    <source>
        <dbReference type="Proteomes" id="UP000720508"/>
    </source>
</evidence>
<keyword evidence="3" id="KW-1185">Reference proteome</keyword>
<proteinExistence type="predicted"/>
<comment type="caution">
    <text evidence="2">The sequence shown here is derived from an EMBL/GenBank/DDBJ whole genome shotgun (WGS) entry which is preliminary data.</text>
</comment>
<accession>A0ABS6C6X6</accession>
<organism evidence="2 3">
    <name type="scientific">Streptomyces niphimycinicus</name>
    <dbReference type="NCBI Taxonomy" id="2842201"/>
    <lineage>
        <taxon>Bacteria</taxon>
        <taxon>Bacillati</taxon>
        <taxon>Actinomycetota</taxon>
        <taxon>Actinomycetes</taxon>
        <taxon>Kitasatosporales</taxon>
        <taxon>Streptomycetaceae</taxon>
        <taxon>Streptomyces</taxon>
    </lineage>
</organism>
<evidence type="ECO:0000259" key="1">
    <source>
        <dbReference type="PROSITE" id="PS51186"/>
    </source>
</evidence>